<dbReference type="EC" id="2.7.13.3" evidence="2"/>
<dbReference type="InterPro" id="IPR036890">
    <property type="entry name" value="HATPase_C_sf"/>
</dbReference>
<keyword evidence="3" id="KW-0597">Phosphoprotein</keyword>
<dbReference type="AlphaFoldDB" id="A0A919INV3"/>
<dbReference type="EMBL" id="BOMH01000025">
    <property type="protein sequence ID" value="GID65425.1"/>
    <property type="molecule type" value="Genomic_DNA"/>
</dbReference>
<dbReference type="Pfam" id="PF02518">
    <property type="entry name" value="HATPase_c"/>
    <property type="match status" value="1"/>
</dbReference>
<evidence type="ECO:0000256" key="5">
    <source>
        <dbReference type="ARBA" id="ARBA00022777"/>
    </source>
</evidence>
<sequence length="544" mass="56578">MSTRTKVITGLALLIALWAAAAVPALGEARRVLSARTTATDLAGPAGALVLALETERRIAVAGDSASETAAQRVHTDHARQELATARDAVSGWLSGSDATRQTGALLDRTARLTEIRGQVDGGQLRGVKAADAYTALIDPSGLETPTVFADQAGSRAAALSALSRARELLAEEDALLAAFATQDKITDADRVRLQNLAGARRELLSAAGAELPIAAGTALTAAEGAAGGPAWSTAYNTANTALWEQQTAGVTAAAGAGTNDAVLTVVRAGVVGGVGLIAVLAMLLLAWRSRTGLKRPRRQTSRPAAPARLGGLDPLLRDLERRNQGLVHRQLRLLDTLARREADQDALGDLFRADHLANRVRRNLEKAITLTGGSPARRWHQAVPLAEVVRAAASEISEYDRVSTARLDPVTLAGPAVTDLMHLLAELVENAATFAPAETTVRVAGEHVADGYRITVTDVGPGMTADDLATAARVMAEPEPPTGGTWWGLYAAGRFAARHGIAVTLANGFDGGLVAEVLVPTTLIGPLAGDNETTLDDLEPVIG</sequence>
<dbReference type="PANTHER" id="PTHR45436:SF5">
    <property type="entry name" value="SENSOR HISTIDINE KINASE TRCS"/>
    <property type="match status" value="1"/>
</dbReference>
<dbReference type="Pfam" id="PF08376">
    <property type="entry name" value="NIT"/>
    <property type="match status" value="1"/>
</dbReference>
<dbReference type="Proteomes" id="UP000619479">
    <property type="component" value="Unassembled WGS sequence"/>
</dbReference>
<evidence type="ECO:0000256" key="2">
    <source>
        <dbReference type="ARBA" id="ARBA00012438"/>
    </source>
</evidence>
<dbReference type="GO" id="GO:0004673">
    <property type="term" value="F:protein histidine kinase activity"/>
    <property type="evidence" value="ECO:0007669"/>
    <property type="project" value="UniProtKB-EC"/>
</dbReference>
<keyword evidence="6" id="KW-1133">Transmembrane helix</keyword>
<dbReference type="InterPro" id="IPR050428">
    <property type="entry name" value="TCS_sensor_his_kinase"/>
</dbReference>
<dbReference type="RefSeq" id="WP_203741465.1">
    <property type="nucleotide sequence ID" value="NZ_BAAAUC010000124.1"/>
</dbReference>
<dbReference type="SUPFAM" id="SSF55874">
    <property type="entry name" value="ATPase domain of HSP90 chaperone/DNA topoisomerase II/histidine kinase"/>
    <property type="match status" value="1"/>
</dbReference>
<dbReference type="PANTHER" id="PTHR45436">
    <property type="entry name" value="SENSOR HISTIDINE KINASE YKOH"/>
    <property type="match status" value="1"/>
</dbReference>
<comment type="catalytic activity">
    <reaction evidence="1">
        <text>ATP + protein L-histidine = ADP + protein N-phospho-L-histidine.</text>
        <dbReference type="EC" id="2.7.13.3"/>
    </reaction>
</comment>
<gene>
    <name evidence="8" type="ORF">Acy02nite_33060</name>
</gene>
<dbReference type="SMART" id="SM00387">
    <property type="entry name" value="HATPase_c"/>
    <property type="match status" value="1"/>
</dbReference>
<evidence type="ECO:0000256" key="4">
    <source>
        <dbReference type="ARBA" id="ARBA00022679"/>
    </source>
</evidence>
<evidence type="ECO:0000256" key="1">
    <source>
        <dbReference type="ARBA" id="ARBA00000085"/>
    </source>
</evidence>
<keyword evidence="9" id="KW-1185">Reference proteome</keyword>
<dbReference type="GO" id="GO:0000160">
    <property type="term" value="P:phosphorelay signal transduction system"/>
    <property type="evidence" value="ECO:0007669"/>
    <property type="project" value="TreeGrafter"/>
</dbReference>
<dbReference type="GO" id="GO:0005886">
    <property type="term" value="C:plasma membrane"/>
    <property type="evidence" value="ECO:0007669"/>
    <property type="project" value="TreeGrafter"/>
</dbReference>
<evidence type="ECO:0000259" key="7">
    <source>
        <dbReference type="SMART" id="SM00387"/>
    </source>
</evidence>
<evidence type="ECO:0000313" key="8">
    <source>
        <dbReference type="EMBL" id="GID65425.1"/>
    </source>
</evidence>
<evidence type="ECO:0000313" key="9">
    <source>
        <dbReference type="Proteomes" id="UP000619479"/>
    </source>
</evidence>
<dbReference type="InterPro" id="IPR013587">
    <property type="entry name" value="Nitrate/nitrite_sensing"/>
</dbReference>
<evidence type="ECO:0000256" key="3">
    <source>
        <dbReference type="ARBA" id="ARBA00022553"/>
    </source>
</evidence>
<dbReference type="InterPro" id="IPR003594">
    <property type="entry name" value="HATPase_dom"/>
</dbReference>
<comment type="caution">
    <text evidence="8">The sequence shown here is derived from an EMBL/GenBank/DDBJ whole genome shotgun (WGS) entry which is preliminary data.</text>
</comment>
<name>A0A919INV3_9ACTN</name>
<keyword evidence="6" id="KW-0472">Membrane</keyword>
<keyword evidence="4" id="KW-0808">Transferase</keyword>
<organism evidence="8 9">
    <name type="scientific">Actinoplanes cyaneus</name>
    <dbReference type="NCBI Taxonomy" id="52696"/>
    <lineage>
        <taxon>Bacteria</taxon>
        <taxon>Bacillati</taxon>
        <taxon>Actinomycetota</taxon>
        <taxon>Actinomycetes</taxon>
        <taxon>Micromonosporales</taxon>
        <taxon>Micromonosporaceae</taxon>
        <taxon>Actinoplanes</taxon>
    </lineage>
</organism>
<dbReference type="Gene3D" id="3.30.565.10">
    <property type="entry name" value="Histidine kinase-like ATPase, C-terminal domain"/>
    <property type="match status" value="1"/>
</dbReference>
<feature type="transmembrane region" description="Helical" evidence="6">
    <location>
        <begin position="269"/>
        <end position="288"/>
    </location>
</feature>
<proteinExistence type="predicted"/>
<evidence type="ECO:0000256" key="6">
    <source>
        <dbReference type="SAM" id="Phobius"/>
    </source>
</evidence>
<reference evidence="8" key="1">
    <citation type="submission" date="2021-01" db="EMBL/GenBank/DDBJ databases">
        <title>Whole genome shotgun sequence of Actinoplanes cyaneus NBRC 14990.</title>
        <authorList>
            <person name="Komaki H."/>
            <person name="Tamura T."/>
        </authorList>
    </citation>
    <scope>NUCLEOTIDE SEQUENCE</scope>
    <source>
        <strain evidence="8">NBRC 14990</strain>
    </source>
</reference>
<keyword evidence="5" id="KW-0418">Kinase</keyword>
<feature type="domain" description="Histidine kinase/HSP90-like ATPase" evidence="7">
    <location>
        <begin position="416"/>
        <end position="524"/>
    </location>
</feature>
<protein>
    <recommendedName>
        <fullName evidence="2">histidine kinase</fullName>
        <ecNumber evidence="2">2.7.13.3</ecNumber>
    </recommendedName>
</protein>
<keyword evidence="6" id="KW-0812">Transmembrane</keyword>
<accession>A0A919INV3</accession>